<dbReference type="GO" id="GO:0003729">
    <property type="term" value="F:mRNA binding"/>
    <property type="evidence" value="ECO:0007669"/>
    <property type="project" value="UniProtKB-ARBA"/>
</dbReference>
<evidence type="ECO:0000256" key="3">
    <source>
        <dbReference type="ARBA" id="ARBA00023274"/>
    </source>
</evidence>
<accession>A0A0B2QKI0</accession>
<dbReference type="SUPFAM" id="SSF52080">
    <property type="entry name" value="Ribosomal proteins L15p and L18e"/>
    <property type="match status" value="1"/>
</dbReference>
<dbReference type="AlphaFoldDB" id="A0A0B2QKI0"/>
<dbReference type="InterPro" id="IPR000039">
    <property type="entry name" value="Ribosomal_eL18"/>
</dbReference>
<sequence>MRRTWLFAETMAIYHGINLAWHKGLHNVICESDSKVALELIKSVIPSSHLSLTIHKGDHSHGNKNLRHQAINNKEFLQQQRQATPSAMGIDLKAGGKSKKTKRTAPKSNDIYLKLLVKLYRFLVRRTGSNFNAVILKRLFMSKVNKPPLSLSRLIRYTKGKEDKIAVVVGAVTDDIRVYEVPALKVTALRFTETARARIEKAGGECLTFDQLALRAPLGQNTVLLRGPKNAREAVKHFGPAPGVPHSHTKPYVRAKGRKFERARGKRNSRGFRV</sequence>
<name>A0A0B2QKI0_GLYSO</name>
<gene>
    <name evidence="6" type="ORF">glysoja_039691</name>
</gene>
<dbReference type="PANTHER" id="PTHR10934">
    <property type="entry name" value="60S RIBOSOMAL PROTEIN L18"/>
    <property type="match status" value="1"/>
</dbReference>
<dbReference type="Gene3D" id="3.100.10.10">
    <property type="match status" value="1"/>
</dbReference>
<dbReference type="GO" id="GO:0004523">
    <property type="term" value="F:RNA-DNA hybrid ribonuclease activity"/>
    <property type="evidence" value="ECO:0007669"/>
    <property type="project" value="InterPro"/>
</dbReference>
<dbReference type="Pfam" id="PF17135">
    <property type="entry name" value="Ribosomal_L18"/>
    <property type="match status" value="1"/>
</dbReference>
<evidence type="ECO:0000256" key="1">
    <source>
        <dbReference type="ARBA" id="ARBA00006815"/>
    </source>
</evidence>
<reference evidence="6" key="1">
    <citation type="submission" date="2014-07" db="EMBL/GenBank/DDBJ databases">
        <title>Identification of a novel salt tolerance gene in wild soybean by whole-genome sequencing.</title>
        <authorList>
            <person name="Lam H.-M."/>
            <person name="Qi X."/>
            <person name="Li M.-W."/>
            <person name="Liu X."/>
            <person name="Xie M."/>
            <person name="Ni M."/>
            <person name="Xu X."/>
        </authorList>
    </citation>
    <scope>NUCLEOTIDE SEQUENCE [LARGE SCALE GENOMIC DNA]</scope>
    <source>
        <tissue evidence="6">Root</tissue>
    </source>
</reference>
<feature type="domain" description="Large ribosomal subunit protein uL15/eL18" evidence="5">
    <location>
        <begin position="89"/>
        <end position="274"/>
    </location>
</feature>
<evidence type="ECO:0000259" key="5">
    <source>
        <dbReference type="Pfam" id="PF17135"/>
    </source>
</evidence>
<evidence type="ECO:0000256" key="2">
    <source>
        <dbReference type="ARBA" id="ARBA00022980"/>
    </source>
</evidence>
<dbReference type="InterPro" id="IPR044730">
    <property type="entry name" value="RNase_H-like_dom_plant"/>
</dbReference>
<evidence type="ECO:0000259" key="4">
    <source>
        <dbReference type="Pfam" id="PF13456"/>
    </source>
</evidence>
<dbReference type="GO" id="GO:0022625">
    <property type="term" value="C:cytosolic large ribosomal subunit"/>
    <property type="evidence" value="ECO:0007669"/>
    <property type="project" value="TreeGrafter"/>
</dbReference>
<comment type="similarity">
    <text evidence="1">Belongs to the eukaryotic ribosomal protein eL18 family.</text>
</comment>
<feature type="domain" description="RNase H type-1" evidence="4">
    <location>
        <begin position="6"/>
        <end position="50"/>
    </location>
</feature>
<dbReference type="Pfam" id="PF13456">
    <property type="entry name" value="RVT_3"/>
    <property type="match status" value="1"/>
</dbReference>
<evidence type="ECO:0000313" key="6">
    <source>
        <dbReference type="EMBL" id="KHN20393.1"/>
    </source>
</evidence>
<dbReference type="Proteomes" id="UP000053555">
    <property type="component" value="Unassembled WGS sequence"/>
</dbReference>
<organism evidence="6">
    <name type="scientific">Glycine soja</name>
    <name type="common">Wild soybean</name>
    <dbReference type="NCBI Taxonomy" id="3848"/>
    <lineage>
        <taxon>Eukaryota</taxon>
        <taxon>Viridiplantae</taxon>
        <taxon>Streptophyta</taxon>
        <taxon>Embryophyta</taxon>
        <taxon>Tracheophyta</taxon>
        <taxon>Spermatophyta</taxon>
        <taxon>Magnoliopsida</taxon>
        <taxon>eudicotyledons</taxon>
        <taxon>Gunneridae</taxon>
        <taxon>Pentapetalae</taxon>
        <taxon>rosids</taxon>
        <taxon>fabids</taxon>
        <taxon>Fabales</taxon>
        <taxon>Fabaceae</taxon>
        <taxon>Papilionoideae</taxon>
        <taxon>50 kb inversion clade</taxon>
        <taxon>NPAAA clade</taxon>
        <taxon>indigoferoid/millettioid clade</taxon>
        <taxon>Phaseoleae</taxon>
        <taxon>Glycine</taxon>
        <taxon>Glycine subgen. Soja</taxon>
    </lineage>
</organism>
<dbReference type="GO" id="GO:0003735">
    <property type="term" value="F:structural constituent of ribosome"/>
    <property type="evidence" value="ECO:0007669"/>
    <property type="project" value="InterPro"/>
</dbReference>
<dbReference type="InterPro" id="IPR036227">
    <property type="entry name" value="Ribosomal_uL15/eL18_sf"/>
</dbReference>
<dbReference type="CDD" id="cd06222">
    <property type="entry name" value="RNase_H_like"/>
    <property type="match status" value="1"/>
</dbReference>
<dbReference type="InterPro" id="IPR021131">
    <property type="entry name" value="Ribosomal_uL15/eL18"/>
</dbReference>
<dbReference type="GO" id="GO:0006412">
    <property type="term" value="P:translation"/>
    <property type="evidence" value="ECO:0007669"/>
    <property type="project" value="InterPro"/>
</dbReference>
<proteinExistence type="inferred from homology"/>
<dbReference type="InterPro" id="IPR002156">
    <property type="entry name" value="RNaseH_domain"/>
</dbReference>
<keyword evidence="3" id="KW-0687">Ribonucleoprotein</keyword>
<keyword evidence="2 6" id="KW-0689">Ribosomal protein</keyword>
<dbReference type="PANTHER" id="PTHR10934:SF2">
    <property type="entry name" value="LARGE RIBOSOMAL SUBUNIT PROTEIN EL18"/>
    <property type="match status" value="1"/>
</dbReference>
<protein>
    <submittedName>
        <fullName evidence="6">60S ribosomal protein L18-2</fullName>
    </submittedName>
</protein>
<dbReference type="FunFam" id="3.100.10.10:FF:000001">
    <property type="entry name" value="60S ribosomal protein L18"/>
    <property type="match status" value="1"/>
</dbReference>
<dbReference type="EMBL" id="KN658478">
    <property type="protein sequence ID" value="KHN20393.1"/>
    <property type="molecule type" value="Genomic_DNA"/>
</dbReference>